<dbReference type="EMBL" id="CP036425">
    <property type="protein sequence ID" value="QDU33142.1"/>
    <property type="molecule type" value="Genomic_DNA"/>
</dbReference>
<feature type="transmembrane region" description="Helical" evidence="1">
    <location>
        <begin position="101"/>
        <end position="126"/>
    </location>
</feature>
<keyword evidence="1" id="KW-0472">Membrane</keyword>
<protein>
    <submittedName>
        <fullName evidence="2">Uncharacterized protein</fullName>
    </submittedName>
</protein>
<feature type="transmembrane region" description="Helical" evidence="1">
    <location>
        <begin position="15"/>
        <end position="35"/>
    </location>
</feature>
<keyword evidence="3" id="KW-1185">Reference proteome</keyword>
<dbReference type="RefSeq" id="WP_145075795.1">
    <property type="nucleotide sequence ID" value="NZ_CP036425.1"/>
</dbReference>
<reference evidence="2 3" key="1">
    <citation type="submission" date="2019-02" db="EMBL/GenBank/DDBJ databases">
        <title>Deep-cultivation of Planctomycetes and their phenomic and genomic characterization uncovers novel biology.</title>
        <authorList>
            <person name="Wiegand S."/>
            <person name="Jogler M."/>
            <person name="Boedeker C."/>
            <person name="Pinto D."/>
            <person name="Vollmers J."/>
            <person name="Rivas-Marin E."/>
            <person name="Kohn T."/>
            <person name="Peeters S.H."/>
            <person name="Heuer A."/>
            <person name="Rast P."/>
            <person name="Oberbeckmann S."/>
            <person name="Bunk B."/>
            <person name="Jeske O."/>
            <person name="Meyerdierks A."/>
            <person name="Storesund J.E."/>
            <person name="Kallscheuer N."/>
            <person name="Luecker S."/>
            <person name="Lage O.M."/>
            <person name="Pohl T."/>
            <person name="Merkel B.J."/>
            <person name="Hornburger P."/>
            <person name="Mueller R.-W."/>
            <person name="Bruemmer F."/>
            <person name="Labrenz M."/>
            <person name="Spormann A.M."/>
            <person name="Op den Camp H."/>
            <person name="Overmann J."/>
            <person name="Amann R."/>
            <person name="Jetten M.S.M."/>
            <person name="Mascher T."/>
            <person name="Medema M.H."/>
            <person name="Devos D.P."/>
            <person name="Kaster A.-K."/>
            <person name="Ovreas L."/>
            <person name="Rohde M."/>
            <person name="Galperin M.Y."/>
            <person name="Jogler C."/>
        </authorList>
    </citation>
    <scope>NUCLEOTIDE SEQUENCE [LARGE SCALE GENOMIC DNA]</scope>
    <source>
        <strain evidence="2 3">KS4</strain>
    </source>
</reference>
<sequence length="216" mass="24547">MPVTANIRSSYRTRYGIIALVLLGFMAWCLNDGFFSYPQQKRIYDTYIQIRYPQGQGNLENENYLSDWRKRIDQFKAEDGIVIDSVTQPEEKTQMDINTQFVMAGITGLLGFAAAAYFISIGGAYVKADKETGLTTKKFESIAWDSITSVDISRWESKGIAVVHFDTPTSKGVVTLDDWKFDREETVEIYELVKQNTNLIPDNESGDDDEEMDEIA</sequence>
<evidence type="ECO:0000313" key="3">
    <source>
        <dbReference type="Proteomes" id="UP000317369"/>
    </source>
</evidence>
<proteinExistence type="predicted"/>
<evidence type="ECO:0000256" key="1">
    <source>
        <dbReference type="SAM" id="Phobius"/>
    </source>
</evidence>
<dbReference type="AlphaFoldDB" id="A0A517YSM0"/>
<evidence type="ECO:0000313" key="2">
    <source>
        <dbReference type="EMBL" id="QDU33142.1"/>
    </source>
</evidence>
<dbReference type="Proteomes" id="UP000317369">
    <property type="component" value="Chromosome"/>
</dbReference>
<organism evidence="2 3">
    <name type="scientific">Poriferisphaera corsica</name>
    <dbReference type="NCBI Taxonomy" id="2528020"/>
    <lineage>
        <taxon>Bacteria</taxon>
        <taxon>Pseudomonadati</taxon>
        <taxon>Planctomycetota</taxon>
        <taxon>Phycisphaerae</taxon>
        <taxon>Phycisphaerales</taxon>
        <taxon>Phycisphaeraceae</taxon>
        <taxon>Poriferisphaera</taxon>
    </lineage>
</organism>
<name>A0A517YSM0_9BACT</name>
<keyword evidence="1" id="KW-1133">Transmembrane helix</keyword>
<gene>
    <name evidence="2" type="ORF">KS4_11870</name>
</gene>
<dbReference type="OrthoDB" id="285341at2"/>
<accession>A0A517YSM0</accession>
<dbReference type="KEGG" id="pcor:KS4_11870"/>
<keyword evidence="1" id="KW-0812">Transmembrane</keyword>